<dbReference type="EMBL" id="BT084237">
    <property type="protein sequence ID" value="ACR34590.1"/>
    <property type="molecule type" value="mRNA"/>
</dbReference>
<evidence type="ECO:0000256" key="1">
    <source>
        <dbReference type="SAM" id="MobiDB-lite"/>
    </source>
</evidence>
<accession>C4J090</accession>
<protein>
    <submittedName>
        <fullName evidence="2">Uncharacterized protein</fullName>
    </submittedName>
</protein>
<proteinExistence type="evidence at transcript level"/>
<reference evidence="2" key="1">
    <citation type="journal article" date="2009" name="PLoS Genet.">
        <title>Sequencing, mapping, and analysis of 27,455 maize full-length cDNAs.</title>
        <authorList>
            <person name="Soderlund C."/>
            <person name="Descour A."/>
            <person name="Kudrna D."/>
            <person name="Bomhoff M."/>
            <person name="Boyd L."/>
            <person name="Currie J."/>
            <person name="Angelova A."/>
            <person name="Collura K."/>
            <person name="Wissotski M."/>
            <person name="Ashley E."/>
            <person name="Morrow D."/>
            <person name="Fernandes J."/>
            <person name="Walbot V."/>
            <person name="Yu Y."/>
        </authorList>
    </citation>
    <scope>NUCLEOTIDE SEQUENCE</scope>
    <source>
        <strain evidence="2">B73</strain>
    </source>
</reference>
<feature type="compositionally biased region" description="Pro residues" evidence="1">
    <location>
        <begin position="107"/>
        <end position="124"/>
    </location>
</feature>
<reference evidence="2" key="2">
    <citation type="submission" date="2012-06" db="EMBL/GenBank/DDBJ databases">
        <authorList>
            <person name="Yu Y."/>
            <person name="Currie J."/>
            <person name="Lomeli R."/>
            <person name="Angelova A."/>
            <person name="Collura K."/>
            <person name="Wissotski M."/>
            <person name="Campos D."/>
            <person name="Kudrna D."/>
            <person name="Golser W."/>
            <person name="Ashely E."/>
            <person name="Descour A."/>
            <person name="Fernandes J."/>
            <person name="Soderlund C."/>
            <person name="Walbot V."/>
        </authorList>
    </citation>
    <scope>NUCLEOTIDE SEQUENCE</scope>
    <source>
        <strain evidence="2">B73</strain>
    </source>
</reference>
<feature type="region of interest" description="Disordered" evidence="1">
    <location>
        <begin position="93"/>
        <end position="140"/>
    </location>
</feature>
<dbReference type="AlphaFoldDB" id="C4J090"/>
<evidence type="ECO:0000313" key="2">
    <source>
        <dbReference type="EMBL" id="ACR34590.1"/>
    </source>
</evidence>
<name>C4J090_MAIZE</name>
<sequence length="140" mass="14056">MRVSIQVTGEKETSTPVRAGAAGGGVDLGPLRRRRACPDGPEADAAAGVDRGVVVGALGGRAAPAAAAAAAAAPAPTLPLPLLLPGALPPVELAQLRRREPHETRDLPPPPPTKQNPAVGPAPPLRAARAPDRLTSGLPR</sequence>
<organism evidence="2">
    <name type="scientific">Zea mays</name>
    <name type="common">Maize</name>
    <dbReference type="NCBI Taxonomy" id="4577"/>
    <lineage>
        <taxon>Eukaryota</taxon>
        <taxon>Viridiplantae</taxon>
        <taxon>Streptophyta</taxon>
        <taxon>Embryophyta</taxon>
        <taxon>Tracheophyta</taxon>
        <taxon>Spermatophyta</taxon>
        <taxon>Magnoliopsida</taxon>
        <taxon>Liliopsida</taxon>
        <taxon>Poales</taxon>
        <taxon>Poaceae</taxon>
        <taxon>PACMAD clade</taxon>
        <taxon>Panicoideae</taxon>
        <taxon>Andropogonodae</taxon>
        <taxon>Andropogoneae</taxon>
        <taxon>Tripsacinae</taxon>
        <taxon>Zea</taxon>
    </lineage>
</organism>
<feature type="compositionally biased region" description="Basic and acidic residues" evidence="1">
    <location>
        <begin position="95"/>
        <end position="106"/>
    </location>
</feature>
<feature type="region of interest" description="Disordered" evidence="1">
    <location>
        <begin position="1"/>
        <end position="45"/>
    </location>
</feature>